<dbReference type="InterPro" id="IPR044876">
    <property type="entry name" value="HRDC_dom_sf"/>
</dbReference>
<dbReference type="PROSITE" id="PS51194">
    <property type="entry name" value="HELICASE_CTER"/>
    <property type="match status" value="1"/>
</dbReference>
<comment type="catalytic activity">
    <reaction evidence="15">
        <text>Couples ATP hydrolysis with the unwinding of duplex DNA by translocating in the 3'-5' direction.</text>
        <dbReference type="EC" id="5.6.2.4"/>
    </reaction>
</comment>
<dbReference type="InterPro" id="IPR029491">
    <property type="entry name" value="Helicase_HTH"/>
</dbReference>
<sequence length="716" mass="81722">MLVKEEKILQTYFGYETFRPGQEETIDHILQMNNTLAVMPTGGGKSLCYQIPGLSLKGTAIIISPLISLMKDQVDALHSLGIPATYINSSLSAGEQQDRLHDIAASRYKFVYVAPERFESMSFINVIKRIPISLVAFDEAHCISQWGHDFRPSYRSIVSNLKKLSNIPVYVALTATATDEVISDIQELLHIANGHVINTGFERENLSFHIVKGKDKPSYIRSFLEEHQEESGIIYTATRKQADALYDQLSKRGVTVAKYHAGLSEIERKEAQAAFIHDEKSVMIATNAFGMGIDKSNVRYVIHYAMPMNIESYYQEAGRAGRDGEPSDCILLFSPQDVQLQKFLIEQSLMEDAAKQNEYRKLQAIINYCHTHGCLTSFILQYFDDITAHDNCGRCSNCVERQEKTDITEEAQMILSCVKRMGERFGVGMTAKVLKGSRDRKIKDFRLDKISTYGILSAYTEKELTEWIHFLIAEQLLATEEGKFPTLRLNHNSVDVLKGNRVVEMYTAPIPTSDDADYHEDLFTALRALRKQIADEKNVPPYVLFSDATLKELSRYFPVTREEMLEIKGVGEKKFEQYGEVFLSIIKEWRQEHPDVKKKIRISEHSASVRRKPKRTEDDRPSHLVSYHMFQSGKSLKDISAIREMTKQTIENHIFKAFQDGQPIAWGIFFSEDEERKVLAARETIDEPRLKPLREALPDGFDYTKIKAVLVKNGYM</sequence>
<keyword evidence="5" id="KW-0547">Nucleotide-binding</keyword>
<evidence type="ECO:0000256" key="6">
    <source>
        <dbReference type="ARBA" id="ARBA00022763"/>
    </source>
</evidence>
<dbReference type="InterPro" id="IPR036390">
    <property type="entry name" value="WH_DNA-bd_sf"/>
</dbReference>
<dbReference type="FunFam" id="3.40.50.300:FF:001389">
    <property type="entry name" value="ATP-dependent DNA helicase RecQ"/>
    <property type="match status" value="1"/>
</dbReference>
<dbReference type="FunFam" id="1.10.150.80:FF:000002">
    <property type="entry name" value="ATP-dependent DNA helicase RecQ"/>
    <property type="match status" value="1"/>
</dbReference>
<dbReference type="GO" id="GO:0003677">
    <property type="term" value="F:DNA binding"/>
    <property type="evidence" value="ECO:0007669"/>
    <property type="project" value="UniProtKB-KW"/>
</dbReference>
<evidence type="ECO:0000256" key="7">
    <source>
        <dbReference type="ARBA" id="ARBA00022801"/>
    </source>
</evidence>
<keyword evidence="7" id="KW-0378">Hydrolase</keyword>
<dbReference type="PROSITE" id="PS51192">
    <property type="entry name" value="HELICASE_ATP_BIND_1"/>
    <property type="match status" value="1"/>
</dbReference>
<evidence type="ECO:0000313" key="22">
    <source>
        <dbReference type="Proteomes" id="UP000216498"/>
    </source>
</evidence>
<dbReference type="InterPro" id="IPR010997">
    <property type="entry name" value="HRDC-like_sf"/>
</dbReference>
<dbReference type="SMART" id="SM00487">
    <property type="entry name" value="DEXDc"/>
    <property type="match status" value="1"/>
</dbReference>
<proteinExistence type="inferred from homology"/>
<keyword evidence="12" id="KW-0233">DNA recombination</keyword>
<dbReference type="EC" id="5.6.2.4" evidence="16"/>
<evidence type="ECO:0000256" key="15">
    <source>
        <dbReference type="ARBA" id="ARBA00034617"/>
    </source>
</evidence>
<dbReference type="InterPro" id="IPR001650">
    <property type="entry name" value="Helicase_C-like"/>
</dbReference>
<evidence type="ECO:0000256" key="11">
    <source>
        <dbReference type="ARBA" id="ARBA00023125"/>
    </source>
</evidence>
<dbReference type="SUPFAM" id="SSF46785">
    <property type="entry name" value="Winged helix' DNA-binding domain"/>
    <property type="match status" value="1"/>
</dbReference>
<accession>A0A265N4X7</accession>
<dbReference type="InterPro" id="IPR027417">
    <property type="entry name" value="P-loop_NTPase"/>
</dbReference>
<dbReference type="PANTHER" id="PTHR13710:SF105">
    <property type="entry name" value="ATP-DEPENDENT DNA HELICASE Q1"/>
    <property type="match status" value="1"/>
</dbReference>
<keyword evidence="22" id="KW-1185">Reference proteome</keyword>
<dbReference type="SUPFAM" id="SSF52540">
    <property type="entry name" value="P-loop containing nucleoside triphosphate hydrolases"/>
    <property type="match status" value="1"/>
</dbReference>
<dbReference type="InterPro" id="IPR006293">
    <property type="entry name" value="DNA_helicase_ATP-dep_RecQ_bac"/>
</dbReference>
<keyword evidence="9" id="KW-0862">Zinc</keyword>
<dbReference type="InterPro" id="IPR036388">
    <property type="entry name" value="WH-like_DNA-bd_sf"/>
</dbReference>
<evidence type="ECO:0000259" key="19">
    <source>
        <dbReference type="PROSITE" id="PS51192"/>
    </source>
</evidence>
<evidence type="ECO:0000256" key="1">
    <source>
        <dbReference type="ARBA" id="ARBA00001946"/>
    </source>
</evidence>
<dbReference type="InterPro" id="IPR018982">
    <property type="entry name" value="RQC_domain"/>
</dbReference>
<gene>
    <name evidence="21" type="primary">recQ</name>
    <name evidence="21" type="ORF">CIL03_18560</name>
</gene>
<evidence type="ECO:0000256" key="4">
    <source>
        <dbReference type="ARBA" id="ARBA00022723"/>
    </source>
</evidence>
<keyword evidence="10" id="KW-0067">ATP-binding</keyword>
<comment type="caution">
    <text evidence="21">The sequence shown here is derived from an EMBL/GenBank/DDBJ whole genome shotgun (WGS) entry which is preliminary data.</text>
</comment>
<dbReference type="GO" id="GO:0005524">
    <property type="term" value="F:ATP binding"/>
    <property type="evidence" value="ECO:0007669"/>
    <property type="project" value="UniProtKB-KW"/>
</dbReference>
<evidence type="ECO:0000259" key="18">
    <source>
        <dbReference type="PROSITE" id="PS50967"/>
    </source>
</evidence>
<evidence type="ECO:0000256" key="17">
    <source>
        <dbReference type="SAM" id="MobiDB-lite"/>
    </source>
</evidence>
<keyword evidence="11" id="KW-0238">DNA-binding</keyword>
<evidence type="ECO:0000313" key="21">
    <source>
        <dbReference type="EMBL" id="OZU87100.1"/>
    </source>
</evidence>
<keyword evidence="4" id="KW-0479">Metal-binding</keyword>
<comment type="cofactor">
    <cofactor evidence="2">
        <name>Zn(2+)</name>
        <dbReference type="ChEBI" id="CHEBI:29105"/>
    </cofactor>
</comment>
<dbReference type="NCBIfam" id="TIGR01389">
    <property type="entry name" value="recQ"/>
    <property type="match status" value="1"/>
</dbReference>
<evidence type="ECO:0000256" key="5">
    <source>
        <dbReference type="ARBA" id="ARBA00022741"/>
    </source>
</evidence>
<dbReference type="OrthoDB" id="9763310at2"/>
<name>A0A265N4X7_9BACI</name>
<dbReference type="NCBIfam" id="TIGR00614">
    <property type="entry name" value="recQ_fam"/>
    <property type="match status" value="1"/>
</dbReference>
<dbReference type="PROSITE" id="PS50967">
    <property type="entry name" value="HRDC"/>
    <property type="match status" value="1"/>
</dbReference>
<evidence type="ECO:0000256" key="3">
    <source>
        <dbReference type="ARBA" id="ARBA00005446"/>
    </source>
</evidence>
<comment type="cofactor">
    <cofactor evidence="1">
        <name>Mg(2+)</name>
        <dbReference type="ChEBI" id="CHEBI:18420"/>
    </cofactor>
</comment>
<dbReference type="SMART" id="SM00341">
    <property type="entry name" value="HRDC"/>
    <property type="match status" value="1"/>
</dbReference>
<dbReference type="Gene3D" id="3.40.50.300">
    <property type="entry name" value="P-loop containing nucleotide triphosphate hydrolases"/>
    <property type="match status" value="2"/>
</dbReference>
<keyword evidence="8 21" id="KW-0347">Helicase</keyword>
<dbReference type="GO" id="GO:0043590">
    <property type="term" value="C:bacterial nucleoid"/>
    <property type="evidence" value="ECO:0007669"/>
    <property type="project" value="TreeGrafter"/>
</dbReference>
<dbReference type="AlphaFoldDB" id="A0A265N4X7"/>
<dbReference type="SUPFAM" id="SSF47819">
    <property type="entry name" value="HRDC-like"/>
    <property type="match status" value="1"/>
</dbReference>
<dbReference type="Gene3D" id="1.10.150.80">
    <property type="entry name" value="HRDC domain"/>
    <property type="match status" value="1"/>
</dbReference>
<dbReference type="Gene3D" id="1.10.10.10">
    <property type="entry name" value="Winged helix-like DNA-binding domain superfamily/Winged helix DNA-binding domain"/>
    <property type="match status" value="1"/>
</dbReference>
<reference evidence="21 22" key="1">
    <citation type="submission" date="2017-08" db="EMBL/GenBank/DDBJ databases">
        <title>Virgibacillus indicus sp. nov. and Virgibacillus profoundi sp. nov, two moderately halophilic bacteria isolated from marine sediment by using the Microfluidic Streak Plate.</title>
        <authorList>
            <person name="Xu B."/>
            <person name="Hu B."/>
            <person name="Wang J."/>
            <person name="Zhu Y."/>
            <person name="Huang L."/>
            <person name="Du W."/>
            <person name="Huang Y."/>
        </authorList>
    </citation>
    <scope>NUCLEOTIDE SEQUENCE [LARGE SCALE GENOMIC DNA]</scope>
    <source>
        <strain evidence="21 22">IO3-P2-C2</strain>
    </source>
</reference>
<dbReference type="SMART" id="SM00956">
    <property type="entry name" value="RQC"/>
    <property type="match status" value="1"/>
</dbReference>
<dbReference type="InterPro" id="IPR002121">
    <property type="entry name" value="HRDC_dom"/>
</dbReference>
<dbReference type="Proteomes" id="UP000216498">
    <property type="component" value="Unassembled WGS sequence"/>
</dbReference>
<feature type="region of interest" description="Disordered" evidence="17">
    <location>
        <begin position="601"/>
        <end position="621"/>
    </location>
</feature>
<dbReference type="InterPro" id="IPR032284">
    <property type="entry name" value="RecQ_Zn-bd"/>
</dbReference>
<keyword evidence="14" id="KW-0413">Isomerase</keyword>
<dbReference type="GO" id="GO:0046872">
    <property type="term" value="F:metal ion binding"/>
    <property type="evidence" value="ECO:0007669"/>
    <property type="project" value="UniProtKB-KW"/>
</dbReference>
<dbReference type="Pfam" id="PF00270">
    <property type="entry name" value="DEAD"/>
    <property type="match status" value="1"/>
</dbReference>
<dbReference type="InterPro" id="IPR011545">
    <property type="entry name" value="DEAD/DEAH_box_helicase_dom"/>
</dbReference>
<dbReference type="CDD" id="cd17920">
    <property type="entry name" value="DEXHc_RecQ"/>
    <property type="match status" value="1"/>
</dbReference>
<dbReference type="GO" id="GO:0006310">
    <property type="term" value="P:DNA recombination"/>
    <property type="evidence" value="ECO:0007669"/>
    <property type="project" value="UniProtKB-UniRule"/>
</dbReference>
<dbReference type="Pfam" id="PF00570">
    <property type="entry name" value="HRDC"/>
    <property type="match status" value="1"/>
</dbReference>
<evidence type="ECO:0000256" key="2">
    <source>
        <dbReference type="ARBA" id="ARBA00001947"/>
    </source>
</evidence>
<evidence type="ECO:0000256" key="9">
    <source>
        <dbReference type="ARBA" id="ARBA00022833"/>
    </source>
</evidence>
<dbReference type="Pfam" id="PF00271">
    <property type="entry name" value="Helicase_C"/>
    <property type="match status" value="1"/>
</dbReference>
<dbReference type="RefSeq" id="WP_094887381.1">
    <property type="nucleotide sequence ID" value="NZ_NPMS01000015.1"/>
</dbReference>
<keyword evidence="13" id="KW-0234">DNA repair</keyword>
<organism evidence="21 22">
    <name type="scientific">Virgibacillus indicus</name>
    <dbReference type="NCBI Taxonomy" id="2024554"/>
    <lineage>
        <taxon>Bacteria</taxon>
        <taxon>Bacillati</taxon>
        <taxon>Bacillota</taxon>
        <taxon>Bacilli</taxon>
        <taxon>Bacillales</taxon>
        <taxon>Bacillaceae</taxon>
        <taxon>Virgibacillus</taxon>
    </lineage>
</organism>
<evidence type="ECO:0000256" key="8">
    <source>
        <dbReference type="ARBA" id="ARBA00022806"/>
    </source>
</evidence>
<keyword evidence="6" id="KW-0227">DNA damage</keyword>
<dbReference type="SMART" id="SM00490">
    <property type="entry name" value="HELICc"/>
    <property type="match status" value="1"/>
</dbReference>
<evidence type="ECO:0000256" key="14">
    <source>
        <dbReference type="ARBA" id="ARBA00023235"/>
    </source>
</evidence>
<evidence type="ECO:0000256" key="16">
    <source>
        <dbReference type="NCBIfam" id="TIGR01389"/>
    </source>
</evidence>
<feature type="domain" description="HRDC" evidence="18">
    <location>
        <begin position="516"/>
        <end position="596"/>
    </location>
</feature>
<dbReference type="PANTHER" id="PTHR13710">
    <property type="entry name" value="DNA HELICASE RECQ FAMILY MEMBER"/>
    <property type="match status" value="1"/>
</dbReference>
<dbReference type="GO" id="GO:0043138">
    <property type="term" value="F:3'-5' DNA helicase activity"/>
    <property type="evidence" value="ECO:0007669"/>
    <property type="project" value="UniProtKB-EC"/>
</dbReference>
<dbReference type="GO" id="GO:0030894">
    <property type="term" value="C:replisome"/>
    <property type="evidence" value="ECO:0007669"/>
    <property type="project" value="TreeGrafter"/>
</dbReference>
<dbReference type="GO" id="GO:0009378">
    <property type="term" value="F:four-way junction helicase activity"/>
    <property type="evidence" value="ECO:0007669"/>
    <property type="project" value="TreeGrafter"/>
</dbReference>
<dbReference type="EMBL" id="NPMS01000015">
    <property type="protein sequence ID" value="OZU87100.1"/>
    <property type="molecule type" value="Genomic_DNA"/>
</dbReference>
<evidence type="ECO:0000256" key="10">
    <source>
        <dbReference type="ARBA" id="ARBA00022840"/>
    </source>
</evidence>
<dbReference type="GO" id="GO:0006281">
    <property type="term" value="P:DNA repair"/>
    <property type="evidence" value="ECO:0007669"/>
    <property type="project" value="UniProtKB-KW"/>
</dbReference>
<evidence type="ECO:0000256" key="12">
    <source>
        <dbReference type="ARBA" id="ARBA00023172"/>
    </source>
</evidence>
<dbReference type="GO" id="GO:0016787">
    <property type="term" value="F:hydrolase activity"/>
    <property type="evidence" value="ECO:0007669"/>
    <property type="project" value="UniProtKB-KW"/>
</dbReference>
<dbReference type="GO" id="GO:0009432">
    <property type="term" value="P:SOS response"/>
    <property type="evidence" value="ECO:0007669"/>
    <property type="project" value="UniProtKB-UniRule"/>
</dbReference>
<dbReference type="Pfam" id="PF16124">
    <property type="entry name" value="RecQ_Zn_bind"/>
    <property type="match status" value="1"/>
</dbReference>
<evidence type="ECO:0000256" key="13">
    <source>
        <dbReference type="ARBA" id="ARBA00023204"/>
    </source>
</evidence>
<dbReference type="InterPro" id="IPR014001">
    <property type="entry name" value="Helicase_ATP-bd"/>
</dbReference>
<dbReference type="InterPro" id="IPR004589">
    <property type="entry name" value="DNA_helicase_ATP-dep_RecQ"/>
</dbReference>
<comment type="similarity">
    <text evidence="3">Belongs to the helicase family. RecQ subfamily.</text>
</comment>
<dbReference type="GO" id="GO:0006260">
    <property type="term" value="P:DNA replication"/>
    <property type="evidence" value="ECO:0007669"/>
    <property type="project" value="InterPro"/>
</dbReference>
<feature type="domain" description="Helicase ATP-binding" evidence="19">
    <location>
        <begin position="26"/>
        <end position="195"/>
    </location>
</feature>
<evidence type="ECO:0000259" key="20">
    <source>
        <dbReference type="PROSITE" id="PS51194"/>
    </source>
</evidence>
<protein>
    <recommendedName>
        <fullName evidence="16">DNA helicase RecQ</fullName>
        <ecNumber evidence="16">5.6.2.4</ecNumber>
    </recommendedName>
</protein>
<dbReference type="Pfam" id="PF14493">
    <property type="entry name" value="HTH_40"/>
    <property type="match status" value="1"/>
</dbReference>
<dbReference type="Pfam" id="PF09382">
    <property type="entry name" value="RQC"/>
    <property type="match status" value="1"/>
</dbReference>
<feature type="domain" description="Helicase C-terminal" evidence="20">
    <location>
        <begin position="219"/>
        <end position="366"/>
    </location>
</feature>
<dbReference type="GO" id="GO:0005737">
    <property type="term" value="C:cytoplasm"/>
    <property type="evidence" value="ECO:0007669"/>
    <property type="project" value="TreeGrafter"/>
</dbReference>